<evidence type="ECO:0000313" key="2">
    <source>
        <dbReference type="EMBL" id="KAL1844560.1"/>
    </source>
</evidence>
<feature type="region of interest" description="Disordered" evidence="1">
    <location>
        <begin position="1"/>
        <end position="25"/>
    </location>
</feature>
<comment type="caution">
    <text evidence="2">The sequence shown here is derived from an EMBL/GenBank/DDBJ whole genome shotgun (WGS) entry which is preliminary data.</text>
</comment>
<accession>A0ABR3VSC6</accession>
<reference evidence="2 3" key="1">
    <citation type="journal article" date="2024" name="Commun. Biol.">
        <title>Comparative genomic analysis of thermophilic fungi reveals convergent evolutionary adaptations and gene losses.</title>
        <authorList>
            <person name="Steindorff A.S."/>
            <person name="Aguilar-Pontes M.V."/>
            <person name="Robinson A.J."/>
            <person name="Andreopoulos B."/>
            <person name="LaButti K."/>
            <person name="Kuo A."/>
            <person name="Mondo S."/>
            <person name="Riley R."/>
            <person name="Otillar R."/>
            <person name="Haridas S."/>
            <person name="Lipzen A."/>
            <person name="Grimwood J."/>
            <person name="Schmutz J."/>
            <person name="Clum A."/>
            <person name="Reid I.D."/>
            <person name="Moisan M.C."/>
            <person name="Butler G."/>
            <person name="Nguyen T.T.M."/>
            <person name="Dewar K."/>
            <person name="Conant G."/>
            <person name="Drula E."/>
            <person name="Henrissat B."/>
            <person name="Hansel C."/>
            <person name="Singer S."/>
            <person name="Hutchinson M.I."/>
            <person name="de Vries R.P."/>
            <person name="Natvig D.O."/>
            <person name="Powell A.J."/>
            <person name="Tsang A."/>
            <person name="Grigoriev I.V."/>
        </authorList>
    </citation>
    <scope>NUCLEOTIDE SEQUENCE [LARGE SCALE GENOMIC DNA]</scope>
    <source>
        <strain evidence="2 3">ATCC 24622</strain>
    </source>
</reference>
<feature type="region of interest" description="Disordered" evidence="1">
    <location>
        <begin position="62"/>
        <end position="92"/>
    </location>
</feature>
<gene>
    <name evidence="2" type="ORF">VTK73DRAFT_2302</name>
</gene>
<sequence>MSQAHSPRSRALNRGGTTTKKLSDSVAIVHRARRMSSGGIGPTGLSWFGVQALQDLLSRRSRLPGRRRSQQQGGADRAPPHGGGSLVPERTGESAVRGMVGGLYLNRPACERTRTRDWLTDWQMFETEFQRGPLLIVHAPSVCLVCGEQRCVRSSAGMCRDKEIGARGG</sequence>
<evidence type="ECO:0000313" key="3">
    <source>
        <dbReference type="Proteomes" id="UP001586593"/>
    </source>
</evidence>
<protein>
    <submittedName>
        <fullName evidence="2">Uncharacterized protein</fullName>
    </submittedName>
</protein>
<keyword evidence="3" id="KW-1185">Reference proteome</keyword>
<dbReference type="EMBL" id="JAZHXJ010001627">
    <property type="protein sequence ID" value="KAL1844560.1"/>
    <property type="molecule type" value="Genomic_DNA"/>
</dbReference>
<dbReference type="Proteomes" id="UP001586593">
    <property type="component" value="Unassembled WGS sequence"/>
</dbReference>
<name>A0ABR3VSC6_9PEZI</name>
<organism evidence="2 3">
    <name type="scientific">Phialemonium thermophilum</name>
    <dbReference type="NCBI Taxonomy" id="223376"/>
    <lineage>
        <taxon>Eukaryota</taxon>
        <taxon>Fungi</taxon>
        <taxon>Dikarya</taxon>
        <taxon>Ascomycota</taxon>
        <taxon>Pezizomycotina</taxon>
        <taxon>Sordariomycetes</taxon>
        <taxon>Sordariomycetidae</taxon>
        <taxon>Cephalothecales</taxon>
        <taxon>Cephalothecaceae</taxon>
        <taxon>Phialemonium</taxon>
    </lineage>
</organism>
<proteinExistence type="predicted"/>
<evidence type="ECO:0000256" key="1">
    <source>
        <dbReference type="SAM" id="MobiDB-lite"/>
    </source>
</evidence>